<dbReference type="AlphaFoldDB" id="A0AAV6ZVG1"/>
<dbReference type="Proteomes" id="UP000824782">
    <property type="component" value="Unassembled WGS sequence"/>
</dbReference>
<protein>
    <submittedName>
        <fullName evidence="1">Uncharacterized protein</fullName>
    </submittedName>
</protein>
<proteinExistence type="predicted"/>
<evidence type="ECO:0000313" key="2">
    <source>
        <dbReference type="Proteomes" id="UP000824782"/>
    </source>
</evidence>
<evidence type="ECO:0000313" key="1">
    <source>
        <dbReference type="EMBL" id="KAG8553276.1"/>
    </source>
</evidence>
<sequence>MGDDEILVFLCVGYRITDWAALRGITVCTVLQEALEALENSPIDSIHSQDQGAGVMNG</sequence>
<name>A0AAV6ZVG1_ENGPU</name>
<dbReference type="EMBL" id="WNYA01000010">
    <property type="protein sequence ID" value="KAG8553276.1"/>
    <property type="molecule type" value="Genomic_DNA"/>
</dbReference>
<reference evidence="1" key="1">
    <citation type="thesis" date="2020" institute="ProQuest LLC" country="789 East Eisenhower Parkway, Ann Arbor, MI, USA">
        <title>Comparative Genomics and Chromosome Evolution.</title>
        <authorList>
            <person name="Mudd A.B."/>
        </authorList>
    </citation>
    <scope>NUCLEOTIDE SEQUENCE</scope>
    <source>
        <strain evidence="1">237g6f4</strain>
        <tissue evidence="1">Blood</tissue>
    </source>
</reference>
<keyword evidence="2" id="KW-1185">Reference proteome</keyword>
<accession>A0AAV6ZVG1</accession>
<organism evidence="1 2">
    <name type="scientific">Engystomops pustulosus</name>
    <name type="common">Tungara frog</name>
    <name type="synonym">Physalaemus pustulosus</name>
    <dbReference type="NCBI Taxonomy" id="76066"/>
    <lineage>
        <taxon>Eukaryota</taxon>
        <taxon>Metazoa</taxon>
        <taxon>Chordata</taxon>
        <taxon>Craniata</taxon>
        <taxon>Vertebrata</taxon>
        <taxon>Euteleostomi</taxon>
        <taxon>Amphibia</taxon>
        <taxon>Batrachia</taxon>
        <taxon>Anura</taxon>
        <taxon>Neobatrachia</taxon>
        <taxon>Hyloidea</taxon>
        <taxon>Leptodactylidae</taxon>
        <taxon>Leiuperinae</taxon>
        <taxon>Engystomops</taxon>
    </lineage>
</organism>
<gene>
    <name evidence="1" type="ORF">GDO81_003351</name>
</gene>
<comment type="caution">
    <text evidence="1">The sequence shown here is derived from an EMBL/GenBank/DDBJ whole genome shotgun (WGS) entry which is preliminary data.</text>
</comment>